<sequence>MRSTSTASDKLVVNNKLEGTNNNLIVDYIANDGKEKTLNHVLISSPKIQLKRCLMHKLKLSVLVMSNQL</sequence>
<name>A0A811ARP7_ECOLX</name>
<accession>A0A811ARP7</accession>
<dbReference type="InterPro" id="IPR012332">
    <property type="entry name" value="Autotransporter_pectin_lyase_C"/>
</dbReference>
<proteinExistence type="predicted"/>
<dbReference type="AlphaFoldDB" id="A0A811ARP7"/>
<geneLocation type="plasmid" evidence="1">
    <name>pI66</name>
</geneLocation>
<dbReference type="Gene3D" id="2.160.20.20">
    <property type="match status" value="1"/>
</dbReference>
<dbReference type="EMBL" id="LC620533">
    <property type="protein sequence ID" value="BCT73605.1"/>
    <property type="molecule type" value="Genomic_DNA"/>
</dbReference>
<organism evidence="1">
    <name type="scientific">Escherichia coli</name>
    <dbReference type="NCBI Taxonomy" id="562"/>
    <lineage>
        <taxon>Bacteria</taxon>
        <taxon>Pseudomonadati</taxon>
        <taxon>Pseudomonadota</taxon>
        <taxon>Gammaproteobacteria</taxon>
        <taxon>Enterobacterales</taxon>
        <taxon>Enterobacteriaceae</taxon>
        <taxon>Escherichia</taxon>
    </lineage>
</organism>
<keyword evidence="1" id="KW-0614">Plasmid</keyword>
<protein>
    <submittedName>
        <fullName evidence="1">Uncharacterized protein</fullName>
    </submittedName>
</protein>
<evidence type="ECO:0000313" key="1">
    <source>
        <dbReference type="EMBL" id="BCT73605.1"/>
    </source>
</evidence>
<reference evidence="1" key="1">
    <citation type="submission" date="2021-03" db="EMBL/GenBank/DDBJ databases">
        <title>Whole genome sequence of tetracycline plasmid in Escherichia coli.</title>
        <authorList>
            <person name="Usui M."/>
            <person name="Fukuda A."/>
        </authorList>
    </citation>
    <scope>NUCLEOTIDE SEQUENCE</scope>
    <source>
        <strain evidence="1">I66</strain>
        <plasmid evidence="1">pI66</plasmid>
    </source>
</reference>